<feature type="transmembrane region" description="Helical" evidence="6">
    <location>
        <begin position="97"/>
        <end position="116"/>
    </location>
</feature>
<evidence type="ECO:0000256" key="2">
    <source>
        <dbReference type="ARBA" id="ARBA00022475"/>
    </source>
</evidence>
<evidence type="ECO:0000259" key="7">
    <source>
        <dbReference type="Pfam" id="PF06271"/>
    </source>
</evidence>
<dbReference type="EMBL" id="CP017415">
    <property type="protein sequence ID" value="AOU98380.1"/>
    <property type="molecule type" value="Genomic_DNA"/>
</dbReference>
<proteinExistence type="predicted"/>
<keyword evidence="3 6" id="KW-0812">Transmembrane</keyword>
<keyword evidence="4 6" id="KW-1133">Transmembrane helix</keyword>
<reference evidence="9" key="1">
    <citation type="submission" date="2016-09" db="EMBL/GenBank/DDBJ databases">
        <title>Acidihalobacter prosperus F5.</title>
        <authorList>
            <person name="Khaleque H.N."/>
            <person name="Ramsay J.P."/>
            <person name="Kaksonen A.H."/>
            <person name="Boxall N.J."/>
            <person name="Watkin E.L.J."/>
        </authorList>
    </citation>
    <scope>NUCLEOTIDE SEQUENCE [LARGE SCALE GENOMIC DNA]</scope>
    <source>
        <strain evidence="9">F5</strain>
    </source>
</reference>
<gene>
    <name evidence="8" type="ORF">BI364_10775</name>
</gene>
<feature type="domain" description="RDD" evidence="7">
    <location>
        <begin position="6"/>
        <end position="128"/>
    </location>
</feature>
<evidence type="ECO:0000256" key="6">
    <source>
        <dbReference type="SAM" id="Phobius"/>
    </source>
</evidence>
<evidence type="ECO:0000313" key="9">
    <source>
        <dbReference type="Proteomes" id="UP000095401"/>
    </source>
</evidence>
<dbReference type="KEGG" id="aprs:BI364_10775"/>
<name>A0A1D8IPF0_9GAMM</name>
<evidence type="ECO:0000313" key="8">
    <source>
        <dbReference type="EMBL" id="AOU98380.1"/>
    </source>
</evidence>
<keyword evidence="2" id="KW-1003">Cell membrane</keyword>
<accession>A0A1D8IPF0</accession>
<dbReference type="Pfam" id="PF06271">
    <property type="entry name" value="RDD"/>
    <property type="match status" value="1"/>
</dbReference>
<evidence type="ECO:0000256" key="1">
    <source>
        <dbReference type="ARBA" id="ARBA00004651"/>
    </source>
</evidence>
<protein>
    <recommendedName>
        <fullName evidence="7">RDD domain-containing protein</fullName>
    </recommendedName>
</protein>
<sequence>MDIRVGLPRRLLSIAYDGLLMFALLIVANALLIPFLHGKSITPGNHLYQLYLLYVIYLFFAWFWIHGGQTLGMKAWGIHLVSDDGKPIGWWRATVRFFSAIISWALLGGGFLWSLVDREKRSLHDILSHTRLIRVAATSSKPSQREQADEKEKA</sequence>
<dbReference type="AlphaFoldDB" id="A0A1D8IPF0"/>
<keyword evidence="5 6" id="KW-0472">Membrane</keyword>
<comment type="subcellular location">
    <subcellularLocation>
        <location evidence="1">Cell membrane</location>
        <topology evidence="1">Multi-pass membrane protein</topology>
    </subcellularLocation>
</comment>
<dbReference type="InterPro" id="IPR010432">
    <property type="entry name" value="RDD"/>
</dbReference>
<keyword evidence="9" id="KW-1185">Reference proteome</keyword>
<evidence type="ECO:0000256" key="3">
    <source>
        <dbReference type="ARBA" id="ARBA00022692"/>
    </source>
</evidence>
<dbReference type="InterPro" id="IPR051791">
    <property type="entry name" value="Pra-immunoreactive"/>
</dbReference>
<feature type="transmembrane region" description="Helical" evidence="6">
    <location>
        <begin position="48"/>
        <end position="65"/>
    </location>
</feature>
<organism evidence="8 9">
    <name type="scientific">Acidihalobacter yilgarnensis</name>
    <dbReference type="NCBI Taxonomy" id="2819280"/>
    <lineage>
        <taxon>Bacteria</taxon>
        <taxon>Pseudomonadati</taxon>
        <taxon>Pseudomonadota</taxon>
        <taxon>Gammaproteobacteria</taxon>
        <taxon>Chromatiales</taxon>
        <taxon>Ectothiorhodospiraceae</taxon>
        <taxon>Acidihalobacter</taxon>
    </lineage>
</organism>
<dbReference type="PANTHER" id="PTHR36115">
    <property type="entry name" value="PROLINE-RICH ANTIGEN HOMOLOG-RELATED"/>
    <property type="match status" value="1"/>
</dbReference>
<evidence type="ECO:0000256" key="5">
    <source>
        <dbReference type="ARBA" id="ARBA00023136"/>
    </source>
</evidence>
<dbReference type="Proteomes" id="UP000095401">
    <property type="component" value="Chromosome"/>
</dbReference>
<evidence type="ECO:0000256" key="4">
    <source>
        <dbReference type="ARBA" id="ARBA00022989"/>
    </source>
</evidence>
<dbReference type="PANTHER" id="PTHR36115:SF10">
    <property type="entry name" value="RDD DOMAIN-CONTAINING PROTEIN"/>
    <property type="match status" value="1"/>
</dbReference>
<dbReference type="GO" id="GO:0005886">
    <property type="term" value="C:plasma membrane"/>
    <property type="evidence" value="ECO:0007669"/>
    <property type="project" value="UniProtKB-SubCell"/>
</dbReference>
<feature type="transmembrane region" description="Helical" evidence="6">
    <location>
        <begin position="14"/>
        <end position="36"/>
    </location>
</feature>